<evidence type="ECO:0000256" key="1">
    <source>
        <dbReference type="SAM" id="Phobius"/>
    </source>
</evidence>
<dbReference type="InterPro" id="IPR007795">
    <property type="entry name" value="T7SS_EccB"/>
</dbReference>
<dbReference type="InterPro" id="IPR044857">
    <property type="entry name" value="T7SS_EccB_R1"/>
</dbReference>
<feature type="transmembrane region" description="Helical" evidence="1">
    <location>
        <begin position="40"/>
        <end position="61"/>
    </location>
</feature>
<dbReference type="EMBL" id="JAFDVD010000003">
    <property type="protein sequence ID" value="MBM6399054.1"/>
    <property type="molecule type" value="Genomic_DNA"/>
</dbReference>
<comment type="caution">
    <text evidence="2">The sequence shown here is derived from an EMBL/GenBank/DDBJ whole genome shotgun (WGS) entry which is preliminary data.</text>
</comment>
<organism evidence="2 3">
    <name type="scientific">Phycicoccus sonneratiae</name>
    <dbReference type="NCBI Taxonomy" id="2807628"/>
    <lineage>
        <taxon>Bacteria</taxon>
        <taxon>Bacillati</taxon>
        <taxon>Actinomycetota</taxon>
        <taxon>Actinomycetes</taxon>
        <taxon>Micrococcales</taxon>
        <taxon>Intrasporangiaceae</taxon>
        <taxon>Phycicoccus</taxon>
    </lineage>
</organism>
<dbReference type="RefSeq" id="WP_204129540.1">
    <property type="nucleotide sequence ID" value="NZ_JAFDVD010000003.1"/>
</dbReference>
<dbReference type="Gene3D" id="3.30.2390.20">
    <property type="entry name" value="Type VII secretion system EccB, repeat 1 domain"/>
    <property type="match status" value="1"/>
</dbReference>
<proteinExistence type="predicted"/>
<dbReference type="PANTHER" id="PTHR40765">
    <property type="entry name" value="ESX-2 SECRETION SYSTEM ATPASE ECCB2"/>
    <property type="match status" value="1"/>
</dbReference>
<accession>A0ABS2CIZ2</accession>
<dbReference type="PANTHER" id="PTHR40765:SF2">
    <property type="entry name" value="ESX-2 SECRETION SYSTEM ATPASE ECCB2"/>
    <property type="match status" value="1"/>
</dbReference>
<keyword evidence="1" id="KW-1133">Transmembrane helix</keyword>
<name>A0ABS2CIZ2_9MICO</name>
<evidence type="ECO:0000313" key="3">
    <source>
        <dbReference type="Proteomes" id="UP001430172"/>
    </source>
</evidence>
<evidence type="ECO:0000313" key="2">
    <source>
        <dbReference type="EMBL" id="MBM6399054.1"/>
    </source>
</evidence>
<dbReference type="NCBIfam" id="TIGR03919">
    <property type="entry name" value="T7SS_EccB"/>
    <property type="match status" value="1"/>
</dbReference>
<dbReference type="Pfam" id="PF05108">
    <property type="entry name" value="T7SS_ESX1_EccB"/>
    <property type="match status" value="1"/>
</dbReference>
<sequence length="443" mass="45641">MATKKDLVEAQSFSKRRLTTAFVSGAPGGREVEPDRPLRAVVGGLALTVVLVLGSLAFGWLRSSLPDDWGNDRLVIAEDSGARYVAIKERLHPVVNTTSARLLIPADRFKVLAVPDEELADIKRGATLGILGAPDSLTTRDRLVNTGWISCLGAGQQVSTAIGANASARPAGSAAVLVRSGDATFVIGNGMRYPVAPRDLSAVSVALRLDGRPALAAPAAWLNLFPEGTPLTPLRVDDLGKPLSGLPSGATVGSVLRITSDGRHYLVTPRGTLEPLPDVALAMYRLGSGASGQDVPATSAQIGRLQVEQPRTAPSDWPDRLPTVLETTPCATLTAAAGTAPVVTLGTVTKDPPADQRGRTVVDTGSGALVRAVSGAVLGKGPVLAVDQTATAYAIDGADAEVLARLGYAADDVVPVPVAWTELFRSGPSLGTAAARTVVSGTS</sequence>
<keyword evidence="1" id="KW-0812">Transmembrane</keyword>
<reference evidence="2" key="1">
    <citation type="submission" date="2021-02" db="EMBL/GenBank/DDBJ databases">
        <title>Phycicoccus sp. MQZ13P-5T, whole genome shotgun sequence.</title>
        <authorList>
            <person name="Tuo L."/>
        </authorList>
    </citation>
    <scope>NUCLEOTIDE SEQUENCE</scope>
    <source>
        <strain evidence="2">MQZ13P-5</strain>
    </source>
</reference>
<keyword evidence="3" id="KW-1185">Reference proteome</keyword>
<protein>
    <submittedName>
        <fullName evidence="2">Type VII secretion protein EccB</fullName>
    </submittedName>
</protein>
<gene>
    <name evidence="2" type="primary">eccB</name>
    <name evidence="2" type="ORF">JQN70_01475</name>
</gene>
<keyword evidence="1" id="KW-0472">Membrane</keyword>
<dbReference type="Proteomes" id="UP001430172">
    <property type="component" value="Unassembled WGS sequence"/>
</dbReference>